<proteinExistence type="predicted"/>
<dbReference type="AlphaFoldDB" id="A0A5Q0M524"/>
<protein>
    <submittedName>
        <fullName evidence="1">Uncharacterized protein</fullName>
    </submittedName>
</protein>
<name>A0A5Q0M524_VARPD</name>
<organism evidence="1 2">
    <name type="scientific">Variovorax paradoxus</name>
    <dbReference type="NCBI Taxonomy" id="34073"/>
    <lineage>
        <taxon>Bacteria</taxon>
        <taxon>Pseudomonadati</taxon>
        <taxon>Pseudomonadota</taxon>
        <taxon>Betaproteobacteria</taxon>
        <taxon>Burkholderiales</taxon>
        <taxon>Comamonadaceae</taxon>
        <taxon>Variovorax</taxon>
    </lineage>
</organism>
<sequence>MTTATPIPDIREELERKTLDELVRISSFAQEQRIEEGEFSLIAKSIWAITSGLIATDSAELVARAADQFTGPTRKAHFLKAGDVCTFAWNPEKDDYVLVKRPLGKAPVPTLVKAERDARTAIFQPAFDALAKAGWTRL</sequence>
<dbReference type="Proteomes" id="UP000326780">
    <property type="component" value="Chromosome"/>
</dbReference>
<gene>
    <name evidence="1" type="ORF">GFK26_18125</name>
</gene>
<dbReference type="EMBL" id="CP045644">
    <property type="protein sequence ID" value="QFZ84546.1"/>
    <property type="molecule type" value="Genomic_DNA"/>
</dbReference>
<evidence type="ECO:0000313" key="2">
    <source>
        <dbReference type="Proteomes" id="UP000326780"/>
    </source>
</evidence>
<dbReference type="RefSeq" id="WP_153283165.1">
    <property type="nucleotide sequence ID" value="NZ_CP045644.1"/>
</dbReference>
<accession>A0A5Q0M524</accession>
<reference evidence="1 2" key="1">
    <citation type="submission" date="2019-10" db="EMBL/GenBank/DDBJ databases">
        <title>Complete genome sequence of Variovorax paradoxus 5C-2.</title>
        <authorList>
            <person name="Gogoleva N.E."/>
            <person name="Balkin A.S."/>
        </authorList>
    </citation>
    <scope>NUCLEOTIDE SEQUENCE [LARGE SCALE GENOMIC DNA]</scope>
    <source>
        <strain evidence="1 2">5C-2</strain>
    </source>
</reference>
<evidence type="ECO:0000313" key="1">
    <source>
        <dbReference type="EMBL" id="QFZ84546.1"/>
    </source>
</evidence>